<proteinExistence type="predicted"/>
<dbReference type="Proteomes" id="UP000026961">
    <property type="component" value="Chromosome 10"/>
</dbReference>
<dbReference type="Gramene" id="OGLUM10G06290.1">
    <property type="protein sequence ID" value="OGLUM10G06290.1"/>
    <property type="gene ID" value="OGLUM10G06290"/>
</dbReference>
<dbReference type="EnsemblPlants" id="OGLUM10G06290.1">
    <property type="protein sequence ID" value="OGLUM10G06290.1"/>
    <property type="gene ID" value="OGLUM10G06290"/>
</dbReference>
<organism evidence="2">
    <name type="scientific">Oryza glumipatula</name>
    <dbReference type="NCBI Taxonomy" id="40148"/>
    <lineage>
        <taxon>Eukaryota</taxon>
        <taxon>Viridiplantae</taxon>
        <taxon>Streptophyta</taxon>
        <taxon>Embryophyta</taxon>
        <taxon>Tracheophyta</taxon>
        <taxon>Spermatophyta</taxon>
        <taxon>Magnoliopsida</taxon>
        <taxon>Liliopsida</taxon>
        <taxon>Poales</taxon>
        <taxon>Poaceae</taxon>
        <taxon>BOP clade</taxon>
        <taxon>Oryzoideae</taxon>
        <taxon>Oryzeae</taxon>
        <taxon>Oryzinae</taxon>
        <taxon>Oryza</taxon>
    </lineage>
</organism>
<accession>A0A0E0B970</accession>
<sequence>MVAYHCLHSVPRSRPHMRDVVAALEACRRAATCQMGLSSTPSPAAAVVVSQDDEKKASSDEADSAKPAAAVEDGEEVRRVGGARGRGSSVSGSPRQSWDRGA</sequence>
<dbReference type="HOGENOM" id="CLU_2296218_0_0_1"/>
<evidence type="ECO:0000313" key="2">
    <source>
        <dbReference type="EnsemblPlants" id="OGLUM10G06290.1"/>
    </source>
</evidence>
<evidence type="ECO:0000256" key="1">
    <source>
        <dbReference type="SAM" id="MobiDB-lite"/>
    </source>
</evidence>
<dbReference type="AlphaFoldDB" id="A0A0E0B970"/>
<feature type="region of interest" description="Disordered" evidence="1">
    <location>
        <begin position="35"/>
        <end position="102"/>
    </location>
</feature>
<protein>
    <submittedName>
        <fullName evidence="2">Uncharacterized protein</fullName>
    </submittedName>
</protein>
<evidence type="ECO:0000313" key="3">
    <source>
        <dbReference type="Proteomes" id="UP000026961"/>
    </source>
</evidence>
<reference evidence="2" key="2">
    <citation type="submission" date="2018-05" db="EMBL/GenBank/DDBJ databases">
        <title>OgluRS3 (Oryza glumaepatula Reference Sequence Version 3).</title>
        <authorList>
            <person name="Zhang J."/>
            <person name="Kudrna D."/>
            <person name="Lee S."/>
            <person name="Talag J."/>
            <person name="Welchert J."/>
            <person name="Wing R.A."/>
        </authorList>
    </citation>
    <scope>NUCLEOTIDE SEQUENCE [LARGE SCALE GENOMIC DNA]</scope>
</reference>
<name>A0A0E0B970_9ORYZ</name>
<keyword evidence="3" id="KW-1185">Reference proteome</keyword>
<reference evidence="2" key="1">
    <citation type="submission" date="2015-04" db="UniProtKB">
        <authorList>
            <consortium name="EnsemblPlants"/>
        </authorList>
    </citation>
    <scope>IDENTIFICATION</scope>
</reference>